<organism evidence="2 3">
    <name type="scientific">Antarcticibacterium arcticum</name>
    <dbReference type="NCBI Taxonomy" id="2585771"/>
    <lineage>
        <taxon>Bacteria</taxon>
        <taxon>Pseudomonadati</taxon>
        <taxon>Bacteroidota</taxon>
        <taxon>Flavobacteriia</taxon>
        <taxon>Flavobacteriales</taxon>
        <taxon>Flavobacteriaceae</taxon>
        <taxon>Antarcticibacterium</taxon>
    </lineage>
</organism>
<proteinExistence type="predicted"/>
<feature type="chain" id="PRO_5023083240" evidence="1">
    <location>
        <begin position="26"/>
        <end position="152"/>
    </location>
</feature>
<gene>
    <name evidence="2" type="ORF">FK178_13255</name>
</gene>
<dbReference type="AlphaFoldDB" id="A0A5B8YM88"/>
<feature type="signal peptide" evidence="1">
    <location>
        <begin position="1"/>
        <end position="25"/>
    </location>
</feature>
<dbReference type="OrthoDB" id="1446080at2"/>
<sequence>MRKITLLLFLLLPACCLFQNSPIFAQQYADLNHQNPAVPASTNIIFSVDPKNNGVNEVFIREPDIEAQLYKLKGECYRCEFYSGSIEGPFTTKDSRIRPGKKATLTIHTMQNLMPGKVFDPGPYPPGSRFGLGRTKATVIENQKGTFKLRIP</sequence>
<dbReference type="RefSeq" id="WP_146836131.1">
    <property type="nucleotide sequence ID" value="NZ_CP042476.1"/>
</dbReference>
<keyword evidence="3" id="KW-1185">Reference proteome</keyword>
<dbReference type="KEGG" id="anp:FK178_13255"/>
<protein>
    <submittedName>
        <fullName evidence="2">Uncharacterized protein</fullName>
    </submittedName>
</protein>
<name>A0A5B8YM88_9FLAO</name>
<evidence type="ECO:0000313" key="3">
    <source>
        <dbReference type="Proteomes" id="UP000321954"/>
    </source>
</evidence>
<evidence type="ECO:0000256" key="1">
    <source>
        <dbReference type="SAM" id="SignalP"/>
    </source>
</evidence>
<reference evidence="2 3" key="1">
    <citation type="submission" date="2019-08" db="EMBL/GenBank/DDBJ databases">
        <title>Antarcticibacterium arcticum sp. nov., a bacterium isolated from marine sediment of the Canadian Beaufort Sea.</title>
        <authorList>
            <person name="Lee Y.M."/>
            <person name="Baek K."/>
            <person name="Lee D.-H."/>
            <person name="Shin S.C."/>
            <person name="Jin Y.K."/>
            <person name="Park Y."/>
        </authorList>
    </citation>
    <scope>NUCLEOTIDE SEQUENCE [LARGE SCALE GENOMIC DNA]</scope>
    <source>
        <strain evidence="2 3">PAMC 28998</strain>
    </source>
</reference>
<accession>A0A5B8YM88</accession>
<dbReference type="EMBL" id="CP042476">
    <property type="protein sequence ID" value="QED38621.1"/>
    <property type="molecule type" value="Genomic_DNA"/>
</dbReference>
<evidence type="ECO:0000313" key="2">
    <source>
        <dbReference type="EMBL" id="QED38621.1"/>
    </source>
</evidence>
<keyword evidence="1" id="KW-0732">Signal</keyword>
<dbReference type="Proteomes" id="UP000321954">
    <property type="component" value="Chromosome"/>
</dbReference>